<reference evidence="4 5" key="1">
    <citation type="submission" date="2019-12" db="EMBL/GenBank/DDBJ databases">
        <title>Whole genome shotgun sequence of Streptomyces hygroscopicus subsp. glebosus NBRC 13786.</title>
        <authorList>
            <person name="Ichikawa N."/>
            <person name="Kimura A."/>
            <person name="Kitahashi Y."/>
            <person name="Komaki H."/>
            <person name="Tamura T."/>
        </authorList>
    </citation>
    <scope>NUCLEOTIDE SEQUENCE [LARGE SCALE GENOMIC DNA]</scope>
    <source>
        <strain evidence="4 5">NBRC 13786</strain>
    </source>
</reference>
<dbReference type="GO" id="GO:0016491">
    <property type="term" value="F:oxidoreductase activity"/>
    <property type="evidence" value="ECO:0007669"/>
    <property type="project" value="UniProtKB-KW"/>
</dbReference>
<dbReference type="Proteomes" id="UP000430079">
    <property type="component" value="Unassembled WGS sequence"/>
</dbReference>
<dbReference type="AlphaFoldDB" id="A0A640T0P9"/>
<accession>A0A640T0P9</accession>
<dbReference type="RefSeq" id="WP_190146201.1">
    <property type="nucleotide sequence ID" value="NZ_BLIO01000001.1"/>
</dbReference>
<feature type="domain" description="NADH:flavin oxidoreductase/NADH oxidase N-terminal" evidence="3">
    <location>
        <begin position="9"/>
        <end position="343"/>
    </location>
</feature>
<dbReference type="CDD" id="cd02803">
    <property type="entry name" value="OYE_like_FMN_family"/>
    <property type="match status" value="1"/>
</dbReference>
<gene>
    <name evidence="4" type="ORF">Sgleb_49250</name>
</gene>
<protein>
    <submittedName>
        <fullName evidence="4">NADH:flavin oxidoreductase</fullName>
    </submittedName>
</protein>
<evidence type="ECO:0000313" key="5">
    <source>
        <dbReference type="Proteomes" id="UP000430079"/>
    </source>
</evidence>
<dbReference type="EMBL" id="BLIO01000001">
    <property type="protein sequence ID" value="GFE16878.1"/>
    <property type="molecule type" value="Genomic_DNA"/>
</dbReference>
<dbReference type="PANTHER" id="PTHR43656:SF2">
    <property type="entry name" value="BINDING OXIDOREDUCTASE, PUTATIVE (AFU_ORTHOLOGUE AFUA_2G08260)-RELATED"/>
    <property type="match status" value="1"/>
</dbReference>
<dbReference type="InterPro" id="IPR051799">
    <property type="entry name" value="NADH_flavin_oxidoreductase"/>
</dbReference>
<evidence type="ECO:0000256" key="1">
    <source>
        <dbReference type="ARBA" id="ARBA00022630"/>
    </source>
</evidence>
<proteinExistence type="predicted"/>
<evidence type="ECO:0000259" key="3">
    <source>
        <dbReference type="Pfam" id="PF00724"/>
    </source>
</evidence>
<name>A0A640T0P9_9ACTN</name>
<dbReference type="PANTHER" id="PTHR43656">
    <property type="entry name" value="BINDING OXIDOREDUCTASE, PUTATIVE (AFU_ORTHOLOGUE AFUA_2G08260)-RELATED"/>
    <property type="match status" value="1"/>
</dbReference>
<organism evidence="4 5">
    <name type="scientific">Streptomyces glebosus</name>
    <dbReference type="NCBI Taxonomy" id="249580"/>
    <lineage>
        <taxon>Bacteria</taxon>
        <taxon>Bacillati</taxon>
        <taxon>Actinomycetota</taxon>
        <taxon>Actinomycetes</taxon>
        <taxon>Kitasatosporales</taxon>
        <taxon>Streptomycetaceae</taxon>
        <taxon>Streptomyces</taxon>
    </lineage>
</organism>
<evidence type="ECO:0000313" key="4">
    <source>
        <dbReference type="EMBL" id="GFE16878.1"/>
    </source>
</evidence>
<keyword evidence="1" id="KW-0285">Flavoprotein</keyword>
<dbReference type="InterPro" id="IPR013785">
    <property type="entry name" value="Aldolase_TIM"/>
</dbReference>
<keyword evidence="5" id="KW-1185">Reference proteome</keyword>
<dbReference type="Gene3D" id="3.20.20.70">
    <property type="entry name" value="Aldolase class I"/>
    <property type="match status" value="1"/>
</dbReference>
<sequence length="375" mass="39303">MPSSHPALTPTQLGSLKLANRVAVAPMSRVSTAGDGMPTAEMADYYARFAKGGFALIITEGIYLDHAHSQSYPNQPALVSGAQVAGWRRVVDSVHAAGGLIIGQLMHGGALSQHNRHRGGTIAPSAVPPLGEKMAAYGGSGAWALPRAASTEDIAEALSGFADAARRAKEAGFDGVELHGANGYLIDQFLTTYTNTRTDGYGGDVVGRTRFMAEALEVVRTVVGTEYPVGIRLSQTKVNDLEYRWPGGAAEAELIFQAAASAGADFLHLASEGRDWRQTATLDTGVTATALAREATGLPVIANGGMHDVVQARTVLEEGHADVIALGRGALGDRDWPQRVADGQTPSSFVSELLRPDVTLGAECTYRARAGEATP</sequence>
<dbReference type="Pfam" id="PF00724">
    <property type="entry name" value="Oxidored_FMN"/>
    <property type="match status" value="1"/>
</dbReference>
<dbReference type="InterPro" id="IPR001155">
    <property type="entry name" value="OxRdtase_FMN_N"/>
</dbReference>
<dbReference type="GO" id="GO:0010181">
    <property type="term" value="F:FMN binding"/>
    <property type="evidence" value="ECO:0007669"/>
    <property type="project" value="InterPro"/>
</dbReference>
<dbReference type="SUPFAM" id="SSF51395">
    <property type="entry name" value="FMN-linked oxidoreductases"/>
    <property type="match status" value="1"/>
</dbReference>
<comment type="caution">
    <text evidence="4">The sequence shown here is derived from an EMBL/GenBank/DDBJ whole genome shotgun (WGS) entry which is preliminary data.</text>
</comment>
<evidence type="ECO:0000256" key="2">
    <source>
        <dbReference type="ARBA" id="ARBA00023002"/>
    </source>
</evidence>
<keyword evidence="2" id="KW-0560">Oxidoreductase</keyword>